<dbReference type="InterPro" id="IPR001229">
    <property type="entry name" value="Jacalin-like_lectin_dom"/>
</dbReference>
<keyword evidence="4" id="KW-1185">Reference proteome</keyword>
<organism evidence="3 4">
    <name type="scientific">Musa troglodytarum</name>
    <name type="common">fe'i banana</name>
    <dbReference type="NCBI Taxonomy" id="320322"/>
    <lineage>
        <taxon>Eukaryota</taxon>
        <taxon>Viridiplantae</taxon>
        <taxon>Streptophyta</taxon>
        <taxon>Embryophyta</taxon>
        <taxon>Tracheophyta</taxon>
        <taxon>Spermatophyta</taxon>
        <taxon>Magnoliopsida</taxon>
        <taxon>Liliopsida</taxon>
        <taxon>Zingiberales</taxon>
        <taxon>Musaceae</taxon>
        <taxon>Musa</taxon>
    </lineage>
</organism>
<protein>
    <submittedName>
        <fullName evidence="3">Mannose glucose-specific lectin</fullName>
    </submittedName>
</protein>
<evidence type="ECO:0000313" key="4">
    <source>
        <dbReference type="Proteomes" id="UP001055439"/>
    </source>
</evidence>
<name>A0A9E7KWR4_9LILI</name>
<evidence type="ECO:0000256" key="1">
    <source>
        <dbReference type="ARBA" id="ARBA00022734"/>
    </source>
</evidence>
<evidence type="ECO:0000259" key="2">
    <source>
        <dbReference type="PROSITE" id="PS51752"/>
    </source>
</evidence>
<sequence>MCVSLSINTSVPPPGEGAGAIKVGKWGGDGGSEWDMGPAYRIDSVKINAGDIIDAIEITFTRYGLTETQHHGGTGGEPHEIAFEDGEYIMSMEGHVVDYVGLTIIGKLTLTTNRRTFGPFGAVEGTPFSLPVAEGKIAGDVTGLTGSPRHVTATCNHAMSFEPKKTVAQHIQNPKLTSASLSRLSFLTRGGEKHTATYQNRKFNAAFEEENTKL</sequence>
<accession>A0A9E7KWR4</accession>
<dbReference type="Proteomes" id="UP001055439">
    <property type="component" value="Chromosome 8"/>
</dbReference>
<dbReference type="GO" id="GO:0030246">
    <property type="term" value="F:carbohydrate binding"/>
    <property type="evidence" value="ECO:0007669"/>
    <property type="project" value="UniProtKB-KW"/>
</dbReference>
<dbReference type="EMBL" id="CP097510">
    <property type="protein sequence ID" value="URE29930.1"/>
    <property type="molecule type" value="Genomic_DNA"/>
</dbReference>
<gene>
    <name evidence="3" type="ORF">MUK42_06325</name>
</gene>
<dbReference type="PANTHER" id="PTHR46506">
    <property type="entry name" value="OS05G0143600 PROTEIN"/>
    <property type="match status" value="1"/>
</dbReference>
<reference evidence="3" key="1">
    <citation type="submission" date="2022-05" db="EMBL/GenBank/DDBJ databases">
        <title>The Musa troglodytarum L. genome provides insights into the mechanism of non-climacteric behaviour and enrichment of carotenoids.</title>
        <authorList>
            <person name="Wang J."/>
        </authorList>
    </citation>
    <scope>NUCLEOTIDE SEQUENCE</scope>
    <source>
        <tissue evidence="3">Leaf</tissue>
    </source>
</reference>
<dbReference type="CDD" id="cd09612">
    <property type="entry name" value="Jacalin"/>
    <property type="match status" value="1"/>
</dbReference>
<dbReference type="InterPro" id="IPR033734">
    <property type="entry name" value="Jacalin-like_lectin_dom_plant"/>
</dbReference>
<dbReference type="AlphaFoldDB" id="A0A9E7KWR4"/>
<proteinExistence type="predicted"/>
<dbReference type="PROSITE" id="PS51752">
    <property type="entry name" value="JACALIN_LECTIN"/>
    <property type="match status" value="1"/>
</dbReference>
<dbReference type="InterPro" id="IPR036404">
    <property type="entry name" value="Jacalin-like_lectin_dom_sf"/>
</dbReference>
<dbReference type="SUPFAM" id="SSF51101">
    <property type="entry name" value="Mannose-binding lectins"/>
    <property type="match status" value="1"/>
</dbReference>
<keyword evidence="1" id="KW-0430">Lectin</keyword>
<dbReference type="Gene3D" id="2.100.10.30">
    <property type="entry name" value="Jacalin-like lectin domain"/>
    <property type="match status" value="1"/>
</dbReference>
<dbReference type="Pfam" id="PF01419">
    <property type="entry name" value="Jacalin"/>
    <property type="match status" value="1"/>
</dbReference>
<feature type="domain" description="Jacalin-type lectin" evidence="2">
    <location>
        <begin position="20"/>
        <end position="160"/>
    </location>
</feature>
<evidence type="ECO:0000313" key="3">
    <source>
        <dbReference type="EMBL" id="URE29930.1"/>
    </source>
</evidence>
<dbReference type="SMART" id="SM00915">
    <property type="entry name" value="Jacalin"/>
    <property type="match status" value="1"/>
</dbReference>